<sequence>YGPLHLVECDIIKPDEEITTWILKDLEDNIFITREFG</sequence>
<comment type="caution">
    <text evidence="1">The sequence shown here is derived from an EMBL/GenBank/DDBJ whole genome shotgun (WGS) entry which is preliminary data.</text>
</comment>
<dbReference type="AlphaFoldDB" id="X1VQW3"/>
<feature type="non-terminal residue" evidence="1">
    <location>
        <position position="37"/>
    </location>
</feature>
<protein>
    <submittedName>
        <fullName evidence="1">Uncharacterized protein</fullName>
    </submittedName>
</protein>
<name>X1VQW3_9ZZZZ</name>
<evidence type="ECO:0000313" key="1">
    <source>
        <dbReference type="EMBL" id="GAJ19206.1"/>
    </source>
</evidence>
<organism evidence="1">
    <name type="scientific">marine sediment metagenome</name>
    <dbReference type="NCBI Taxonomy" id="412755"/>
    <lineage>
        <taxon>unclassified sequences</taxon>
        <taxon>metagenomes</taxon>
        <taxon>ecological metagenomes</taxon>
    </lineage>
</organism>
<reference evidence="1" key="1">
    <citation type="journal article" date="2014" name="Front. Microbiol.">
        <title>High frequency of phylogenetically diverse reductive dehalogenase-homologous genes in deep subseafloor sedimentary metagenomes.</title>
        <authorList>
            <person name="Kawai M."/>
            <person name="Futagami T."/>
            <person name="Toyoda A."/>
            <person name="Takaki Y."/>
            <person name="Nishi S."/>
            <person name="Hori S."/>
            <person name="Arai W."/>
            <person name="Tsubouchi T."/>
            <person name="Morono Y."/>
            <person name="Uchiyama I."/>
            <person name="Ito T."/>
            <person name="Fujiyama A."/>
            <person name="Inagaki F."/>
            <person name="Takami H."/>
        </authorList>
    </citation>
    <scope>NUCLEOTIDE SEQUENCE</scope>
    <source>
        <strain evidence="1">Expedition CK06-06</strain>
    </source>
</reference>
<gene>
    <name evidence="1" type="ORF">S12H4_63543</name>
</gene>
<proteinExistence type="predicted"/>
<feature type="non-terminal residue" evidence="1">
    <location>
        <position position="1"/>
    </location>
</feature>
<dbReference type="EMBL" id="BARW01043323">
    <property type="protein sequence ID" value="GAJ19206.1"/>
    <property type="molecule type" value="Genomic_DNA"/>
</dbReference>
<accession>X1VQW3</accession>